<dbReference type="Gene3D" id="1.20.1260.120">
    <property type="entry name" value="Protein of unknown function DUF2935"/>
    <property type="match status" value="1"/>
</dbReference>
<protein>
    <recommendedName>
        <fullName evidence="2">DUF2935 domain-containing protein</fullName>
    </recommendedName>
</protein>
<dbReference type="EMBL" id="VSSQ01143702">
    <property type="protein sequence ID" value="MPN63789.1"/>
    <property type="molecule type" value="Genomic_DNA"/>
</dbReference>
<evidence type="ECO:0000313" key="1">
    <source>
        <dbReference type="EMBL" id="MPN63789.1"/>
    </source>
</evidence>
<proteinExistence type="predicted"/>
<dbReference type="InterPro" id="IPR021328">
    <property type="entry name" value="CotB-like"/>
</dbReference>
<gene>
    <name evidence="1" type="ORF">SDC9_211555</name>
</gene>
<dbReference type="Pfam" id="PF11155">
    <property type="entry name" value="DUF2935"/>
    <property type="match status" value="1"/>
</dbReference>
<name>A0A645JM31_9ZZZZ</name>
<evidence type="ECO:0008006" key="2">
    <source>
        <dbReference type="Google" id="ProtNLM"/>
    </source>
</evidence>
<accession>A0A645JM31</accession>
<reference evidence="1" key="1">
    <citation type="submission" date="2019-08" db="EMBL/GenBank/DDBJ databases">
        <authorList>
            <person name="Kucharzyk K."/>
            <person name="Murdoch R.W."/>
            <person name="Higgins S."/>
            <person name="Loffler F."/>
        </authorList>
    </citation>
    <scope>NUCLEOTIDE SEQUENCE</scope>
</reference>
<sequence>MWTEISSEHPIFLKTVAELTNKNLMEETVSRLDDIHNEFAELNKRVKNFYRPNYNTAQYIFPGARRKAIELCWQFLRLDREALRLYDELKNEGLEDKVWQTLVEHIIHEQKYMYRLFRMLLDQIQGADVEKPCKL</sequence>
<dbReference type="AlphaFoldDB" id="A0A645JM31"/>
<comment type="caution">
    <text evidence="1">The sequence shown here is derived from an EMBL/GenBank/DDBJ whole genome shotgun (WGS) entry which is preliminary data.</text>
</comment>
<dbReference type="SUPFAM" id="SSF158430">
    <property type="entry name" value="Bacillus cereus metalloprotein-like"/>
    <property type="match status" value="1"/>
</dbReference>
<organism evidence="1">
    <name type="scientific">bioreactor metagenome</name>
    <dbReference type="NCBI Taxonomy" id="1076179"/>
    <lineage>
        <taxon>unclassified sequences</taxon>
        <taxon>metagenomes</taxon>
        <taxon>ecological metagenomes</taxon>
    </lineage>
</organism>